<sequence length="119" mass="12907">MVTAGWSSRGGSGSVSVLLGSCLLSPIEFRRQHKTAKVQSIIPQECGKPVCESADKNGIPVAYCAPEPLSDDTLRSSEERNDKPRKIIAGFAVFRMECKLSVEIPEVQGNKTGRPEECN</sequence>
<proteinExistence type="predicted"/>
<evidence type="ECO:0000313" key="2">
    <source>
        <dbReference type="EnsemblMetazoa" id="ASIC010541-PA"/>
    </source>
</evidence>
<dbReference type="VEuPathDB" id="VectorBase:ASIC010541"/>
<organism evidence="1">
    <name type="scientific">Anopheles sinensis</name>
    <name type="common">Mosquito</name>
    <dbReference type="NCBI Taxonomy" id="74873"/>
    <lineage>
        <taxon>Eukaryota</taxon>
        <taxon>Metazoa</taxon>
        <taxon>Ecdysozoa</taxon>
        <taxon>Arthropoda</taxon>
        <taxon>Hexapoda</taxon>
        <taxon>Insecta</taxon>
        <taxon>Pterygota</taxon>
        <taxon>Neoptera</taxon>
        <taxon>Endopterygota</taxon>
        <taxon>Diptera</taxon>
        <taxon>Nematocera</taxon>
        <taxon>Culicoidea</taxon>
        <taxon>Culicidae</taxon>
        <taxon>Anophelinae</taxon>
        <taxon>Anopheles</taxon>
    </lineage>
</organism>
<accession>A0A084VXU8</accession>
<gene>
    <name evidence="1" type="ORF">ZHAS_00010541</name>
</gene>
<dbReference type="EMBL" id="KE525224">
    <property type="protein sequence ID" value="KFB42792.1"/>
    <property type="molecule type" value="Genomic_DNA"/>
</dbReference>
<evidence type="ECO:0000313" key="1">
    <source>
        <dbReference type="EMBL" id="KFB42792.1"/>
    </source>
</evidence>
<dbReference type="AlphaFoldDB" id="A0A084VXU8"/>
<protein>
    <submittedName>
        <fullName evidence="1 2">Microtubule-associated protein 1A-like isoform X1</fullName>
    </submittedName>
</protein>
<evidence type="ECO:0000313" key="3">
    <source>
        <dbReference type="Proteomes" id="UP000030765"/>
    </source>
</evidence>
<reference evidence="2" key="2">
    <citation type="submission" date="2020-05" db="UniProtKB">
        <authorList>
            <consortium name="EnsemblMetazoa"/>
        </authorList>
    </citation>
    <scope>IDENTIFICATION</scope>
</reference>
<dbReference type="EMBL" id="ATLV01018207">
    <property type="status" value="NOT_ANNOTATED_CDS"/>
    <property type="molecule type" value="Genomic_DNA"/>
</dbReference>
<keyword evidence="3" id="KW-1185">Reference proteome</keyword>
<name>A0A084VXU8_ANOSI</name>
<dbReference type="EnsemblMetazoa" id="ASIC010541-RA">
    <property type="protein sequence ID" value="ASIC010541-PA"/>
    <property type="gene ID" value="ASIC010541"/>
</dbReference>
<dbReference type="Proteomes" id="UP000030765">
    <property type="component" value="Unassembled WGS sequence"/>
</dbReference>
<reference evidence="1 3" key="1">
    <citation type="journal article" date="2014" name="BMC Genomics">
        <title>Genome sequence of Anopheles sinensis provides insight into genetics basis of mosquito competence for malaria parasites.</title>
        <authorList>
            <person name="Zhou D."/>
            <person name="Zhang D."/>
            <person name="Ding G."/>
            <person name="Shi L."/>
            <person name="Hou Q."/>
            <person name="Ye Y."/>
            <person name="Xu Y."/>
            <person name="Zhou H."/>
            <person name="Xiong C."/>
            <person name="Li S."/>
            <person name="Yu J."/>
            <person name="Hong S."/>
            <person name="Yu X."/>
            <person name="Zou P."/>
            <person name="Chen C."/>
            <person name="Chang X."/>
            <person name="Wang W."/>
            <person name="Lv Y."/>
            <person name="Sun Y."/>
            <person name="Ma L."/>
            <person name="Shen B."/>
            <person name="Zhu C."/>
        </authorList>
    </citation>
    <scope>NUCLEOTIDE SEQUENCE [LARGE SCALE GENOMIC DNA]</scope>
</reference>